<dbReference type="GO" id="GO:0034515">
    <property type="term" value="C:proteasome storage granule"/>
    <property type="evidence" value="ECO:0007669"/>
    <property type="project" value="EnsemblFungi"/>
</dbReference>
<dbReference type="InterPro" id="IPR036390">
    <property type="entry name" value="WH_DNA-bd_sf"/>
</dbReference>
<dbReference type="Pfam" id="PF01399">
    <property type="entry name" value="PCI"/>
    <property type="match status" value="1"/>
</dbReference>
<evidence type="ECO:0000313" key="4">
    <source>
        <dbReference type="EMBL" id="GAN08178.1"/>
    </source>
</evidence>
<dbReference type="Pfam" id="PF18098">
    <property type="entry name" value="RPN5_C"/>
    <property type="match status" value="1"/>
</dbReference>
<comment type="similarity">
    <text evidence="1">Belongs to the proteasome subunit p55 family.</text>
</comment>
<dbReference type="InterPro" id="IPR040896">
    <property type="entry name" value="RPN5_C"/>
</dbReference>
<dbReference type="InterPro" id="IPR040134">
    <property type="entry name" value="PSMD12/CSN4"/>
</dbReference>
<evidence type="ECO:0000256" key="1">
    <source>
        <dbReference type="ARBA" id="ARBA00006397"/>
    </source>
</evidence>
<dbReference type="STRING" id="91626.A0A0C9N0T2"/>
<dbReference type="Gene3D" id="1.10.10.10">
    <property type="entry name" value="Winged helix-like DNA-binding domain superfamily/Winged helix DNA-binding domain"/>
    <property type="match status" value="1"/>
</dbReference>
<accession>A0A0C9N0T2</accession>
<feature type="domain" description="PCI" evidence="3">
    <location>
        <begin position="232"/>
        <end position="407"/>
    </location>
</feature>
<reference evidence="4" key="1">
    <citation type="submission" date="2014-09" db="EMBL/GenBank/DDBJ databases">
        <title>Draft genome sequence of an oleaginous Mucoromycotina fungus Mucor ambiguus NBRC6742.</title>
        <authorList>
            <person name="Takeda I."/>
            <person name="Yamane N."/>
            <person name="Morita T."/>
            <person name="Tamano K."/>
            <person name="Machida M."/>
            <person name="Baker S."/>
            <person name="Koike H."/>
        </authorList>
    </citation>
    <scope>NUCLEOTIDE SEQUENCE</scope>
    <source>
        <strain evidence="4">NBRC 6742</strain>
    </source>
</reference>
<dbReference type="InterPro" id="IPR054559">
    <property type="entry name" value="PSMD12-CSN4-like_N"/>
</dbReference>
<dbReference type="GO" id="GO:0008541">
    <property type="term" value="C:proteasome regulatory particle, lid subcomplex"/>
    <property type="evidence" value="ECO:0007669"/>
    <property type="project" value="EnsemblFungi"/>
</dbReference>
<evidence type="ECO:0000259" key="3">
    <source>
        <dbReference type="PROSITE" id="PS50250"/>
    </source>
</evidence>
<keyword evidence="5" id="KW-1185">Reference proteome</keyword>
<evidence type="ECO:0000256" key="2">
    <source>
        <dbReference type="ARBA" id="ARBA00022942"/>
    </source>
</evidence>
<dbReference type="PANTHER" id="PTHR10855:SF1">
    <property type="entry name" value="26S PROTEASOME NON-ATPASE REGULATORY SUBUNIT 12"/>
    <property type="match status" value="1"/>
</dbReference>
<name>A0A0C9N0T2_9FUNG</name>
<dbReference type="SUPFAM" id="SSF46785">
    <property type="entry name" value="Winged helix' DNA-binding domain"/>
    <property type="match status" value="1"/>
</dbReference>
<protein>
    <submittedName>
        <fullName evidence="4">26S proteasome non-ATPase regulatory subunit 12</fullName>
    </submittedName>
</protein>
<dbReference type="SMART" id="SM00088">
    <property type="entry name" value="PINT"/>
    <property type="match status" value="1"/>
</dbReference>
<gene>
    <name evidence="4" type="ORF">MAM1_0192d07685</name>
</gene>
<dbReference type="Proteomes" id="UP000053815">
    <property type="component" value="Unassembled WGS sequence"/>
</dbReference>
<dbReference type="GO" id="GO:0043161">
    <property type="term" value="P:proteasome-mediated ubiquitin-dependent protein catabolic process"/>
    <property type="evidence" value="ECO:0007669"/>
    <property type="project" value="EnsemblFungi"/>
</dbReference>
<dbReference type="PROSITE" id="PS50250">
    <property type="entry name" value="PCI"/>
    <property type="match status" value="1"/>
</dbReference>
<dbReference type="AlphaFoldDB" id="A0A0C9N0T2"/>
<dbReference type="OrthoDB" id="268763at2759"/>
<keyword evidence="2 4" id="KW-0647">Proteasome</keyword>
<dbReference type="InterPro" id="IPR000717">
    <property type="entry name" value="PCI_dom"/>
</dbReference>
<dbReference type="GO" id="GO:0008180">
    <property type="term" value="C:COP9 signalosome"/>
    <property type="evidence" value="ECO:0007669"/>
    <property type="project" value="EnsemblFungi"/>
</dbReference>
<organism evidence="4">
    <name type="scientific">Mucor ambiguus</name>
    <dbReference type="NCBI Taxonomy" id="91626"/>
    <lineage>
        <taxon>Eukaryota</taxon>
        <taxon>Fungi</taxon>
        <taxon>Fungi incertae sedis</taxon>
        <taxon>Mucoromycota</taxon>
        <taxon>Mucoromycotina</taxon>
        <taxon>Mucoromycetes</taxon>
        <taxon>Mucorales</taxon>
        <taxon>Mucorineae</taxon>
        <taxon>Mucoraceae</taxon>
        <taxon>Mucor</taxon>
    </lineage>
</organism>
<sequence length="446" mass="51470">MSDGKLEKMDKDFSPQVDALLPETEGLAKQGKLNEALEKLLSLEKQARNAADQASTGRILVQVVTLCYQAKDWKLLNEQIVLLSKKHGQLKAATSKMIQEAMTYLDSTPDMDTKLELIDTLRTVTDGKIYVEVERARITRLLAKIREDEGKTTEAADILQELQVETFGSMDKREKVDFILEQMRLCLAKSDYIRTQIISKKINTKFFQDKENEDLKLRFYDLMIQHALHEDQYLNVHKFYKQIYDSESIQEDEAKWKAALQNAVLFVVLAPYDNEQSDLLNRIYQDVKLAQIPQYQEIAKCFVTSELMRWSEIESTYGQLLSQSAAFNSATEDGQKRLKELHNRVVEHNIRVIAKYYTRVSTKRLTQLLDLNEKDAEEFLSKLVVSKTIYARIDRSAGVVNFQTKKDANEILNNWSNDINSLLNLIEKTCHLISKEEMVHSIAKVK</sequence>
<dbReference type="InterPro" id="IPR036388">
    <property type="entry name" value="WH-like_DNA-bd_sf"/>
</dbReference>
<dbReference type="EMBL" id="DF836481">
    <property type="protein sequence ID" value="GAN08178.1"/>
    <property type="molecule type" value="Genomic_DNA"/>
</dbReference>
<dbReference type="Pfam" id="PF22241">
    <property type="entry name" value="PSMD12-CSN4_N"/>
    <property type="match status" value="1"/>
</dbReference>
<dbReference type="FunFam" id="1.10.10.10:FF:000070">
    <property type="entry name" value="26S proteasome non-ATPase regulatory subunit 12"/>
    <property type="match status" value="1"/>
</dbReference>
<dbReference type="PANTHER" id="PTHR10855">
    <property type="entry name" value="26S PROTEASOME NON-ATPASE REGULATORY SUBUNIT 12/COP9 SIGNALOSOME COMPLEX SUBUNIT 4"/>
    <property type="match status" value="1"/>
</dbReference>
<evidence type="ECO:0000313" key="5">
    <source>
        <dbReference type="Proteomes" id="UP000053815"/>
    </source>
</evidence>
<dbReference type="GO" id="GO:0000338">
    <property type="term" value="P:protein deneddylation"/>
    <property type="evidence" value="ECO:0007669"/>
    <property type="project" value="EnsemblFungi"/>
</dbReference>
<proteinExistence type="inferred from homology"/>